<dbReference type="InterPro" id="IPR050565">
    <property type="entry name" value="LYPA1-2/EST-like"/>
</dbReference>
<gene>
    <name evidence="5" type="ORF">ALC62_06831</name>
</gene>
<keyword evidence="6" id="KW-1185">Reference proteome</keyword>
<evidence type="ECO:0000256" key="3">
    <source>
        <dbReference type="ARBA" id="ARBA00022801"/>
    </source>
</evidence>
<organism evidence="5 6">
    <name type="scientific">Cyphomyrmex costatus</name>
    <dbReference type="NCBI Taxonomy" id="456900"/>
    <lineage>
        <taxon>Eukaryota</taxon>
        <taxon>Metazoa</taxon>
        <taxon>Ecdysozoa</taxon>
        <taxon>Arthropoda</taxon>
        <taxon>Hexapoda</taxon>
        <taxon>Insecta</taxon>
        <taxon>Pterygota</taxon>
        <taxon>Neoptera</taxon>
        <taxon>Endopterygota</taxon>
        <taxon>Hymenoptera</taxon>
        <taxon>Apocrita</taxon>
        <taxon>Aculeata</taxon>
        <taxon>Formicoidea</taxon>
        <taxon>Formicidae</taxon>
        <taxon>Myrmicinae</taxon>
        <taxon>Cyphomyrmex</taxon>
    </lineage>
</organism>
<dbReference type="EC" id="3.1.2.22" evidence="2"/>
<evidence type="ECO:0000259" key="4">
    <source>
        <dbReference type="Pfam" id="PF02230"/>
    </source>
</evidence>
<dbReference type="GO" id="GO:0008474">
    <property type="term" value="F:palmitoyl-(protein) hydrolase activity"/>
    <property type="evidence" value="ECO:0007669"/>
    <property type="project" value="UniProtKB-EC"/>
</dbReference>
<evidence type="ECO:0000313" key="5">
    <source>
        <dbReference type="EMBL" id="KYN02451.1"/>
    </source>
</evidence>
<dbReference type="Pfam" id="PF02230">
    <property type="entry name" value="Abhydrolase_2"/>
    <property type="match status" value="1"/>
</dbReference>
<dbReference type="PANTHER" id="PTHR10655:SF17">
    <property type="entry name" value="LYSOPHOSPHOLIPASE-LIKE PROTEIN 1"/>
    <property type="match status" value="1"/>
</dbReference>
<dbReference type="InterPro" id="IPR003140">
    <property type="entry name" value="PLipase/COase/thioEstase"/>
</dbReference>
<proteinExistence type="inferred from homology"/>
<keyword evidence="3" id="KW-0378">Hydrolase</keyword>
<evidence type="ECO:0000256" key="2">
    <source>
        <dbReference type="ARBA" id="ARBA00012423"/>
    </source>
</evidence>
<dbReference type="GO" id="GO:0005737">
    <property type="term" value="C:cytoplasm"/>
    <property type="evidence" value="ECO:0007669"/>
    <property type="project" value="TreeGrafter"/>
</dbReference>
<protein>
    <recommendedName>
        <fullName evidence="2">palmitoyl-protein hydrolase</fullName>
        <ecNumber evidence="2">3.1.2.22</ecNumber>
    </recommendedName>
</protein>
<comment type="similarity">
    <text evidence="1">Belongs to the AB hydrolase superfamily. AB hydrolase 2 family.</text>
</comment>
<reference evidence="5 6" key="1">
    <citation type="submission" date="2016-03" db="EMBL/GenBank/DDBJ databases">
        <title>Cyphomyrmex costatus WGS genome.</title>
        <authorList>
            <person name="Nygaard S."/>
            <person name="Hu H."/>
            <person name="Boomsma J."/>
            <person name="Zhang G."/>
        </authorList>
    </citation>
    <scope>NUCLEOTIDE SEQUENCE [LARGE SCALE GENOMIC DNA]</scope>
    <source>
        <strain evidence="5">MS0001</strain>
        <tissue evidence="5">Whole body</tissue>
    </source>
</reference>
<dbReference type="PANTHER" id="PTHR10655">
    <property type="entry name" value="LYSOPHOSPHOLIPASE-RELATED"/>
    <property type="match status" value="1"/>
</dbReference>
<dbReference type="GO" id="GO:0052689">
    <property type="term" value="F:carboxylic ester hydrolase activity"/>
    <property type="evidence" value="ECO:0007669"/>
    <property type="project" value="TreeGrafter"/>
</dbReference>
<dbReference type="OrthoDB" id="2418081at2759"/>
<dbReference type="AlphaFoldDB" id="A0A195CP11"/>
<accession>A0A195CP11</accession>
<dbReference type="InterPro" id="IPR029058">
    <property type="entry name" value="AB_hydrolase_fold"/>
</dbReference>
<sequence length="232" mass="26331">MAAIARISQANIVQATRKHSATVFCFHGSGDTAEGFKEWVNILNRENLQFPHIKLIYPSAPSQPYTPNNGMMQNVWFDRLAISNQVPEHLDSINSMCQNVSELIDREVADGIPFNRIILGGFSMGGCLALHLAYRYRPAIAGCFAMSSFLNKDSIVYEYLKMNPEHCKIPLVQYHGTVDTLVPIEWGKQSAKNLKDLGVNVKFVPLQNMEHELSREEIQSWRNWLLQILPDK</sequence>
<evidence type="ECO:0000256" key="1">
    <source>
        <dbReference type="ARBA" id="ARBA00006499"/>
    </source>
</evidence>
<dbReference type="KEGG" id="ccoa:108774302"/>
<evidence type="ECO:0000313" key="6">
    <source>
        <dbReference type="Proteomes" id="UP000078542"/>
    </source>
</evidence>
<feature type="domain" description="Phospholipase/carboxylesterase/thioesterase" evidence="4">
    <location>
        <begin position="9"/>
        <end position="225"/>
    </location>
</feature>
<dbReference type="Proteomes" id="UP000078542">
    <property type="component" value="Unassembled WGS sequence"/>
</dbReference>
<dbReference type="SUPFAM" id="SSF53474">
    <property type="entry name" value="alpha/beta-Hydrolases"/>
    <property type="match status" value="1"/>
</dbReference>
<dbReference type="EMBL" id="KQ977481">
    <property type="protein sequence ID" value="KYN02451.1"/>
    <property type="molecule type" value="Genomic_DNA"/>
</dbReference>
<dbReference type="STRING" id="456900.A0A195CP11"/>
<name>A0A195CP11_9HYME</name>
<dbReference type="Gene3D" id="3.40.50.1820">
    <property type="entry name" value="alpha/beta hydrolase"/>
    <property type="match status" value="1"/>
</dbReference>